<name>A0A9J6BXK0_POLVA</name>
<evidence type="ECO:0000313" key="6">
    <source>
        <dbReference type="Proteomes" id="UP001107558"/>
    </source>
</evidence>
<evidence type="ECO:0000313" key="5">
    <source>
        <dbReference type="EMBL" id="KAG5674275.1"/>
    </source>
</evidence>
<keyword evidence="6" id="KW-1185">Reference proteome</keyword>
<organism evidence="5 6">
    <name type="scientific">Polypedilum vanderplanki</name>
    <name type="common">Sleeping chironomid midge</name>
    <dbReference type="NCBI Taxonomy" id="319348"/>
    <lineage>
        <taxon>Eukaryota</taxon>
        <taxon>Metazoa</taxon>
        <taxon>Ecdysozoa</taxon>
        <taxon>Arthropoda</taxon>
        <taxon>Hexapoda</taxon>
        <taxon>Insecta</taxon>
        <taxon>Pterygota</taxon>
        <taxon>Neoptera</taxon>
        <taxon>Endopterygota</taxon>
        <taxon>Diptera</taxon>
        <taxon>Nematocera</taxon>
        <taxon>Chironomoidea</taxon>
        <taxon>Chironomidae</taxon>
        <taxon>Chironominae</taxon>
        <taxon>Polypedilum</taxon>
        <taxon>Polypedilum</taxon>
    </lineage>
</organism>
<keyword evidence="2 3" id="KW-0175">Coiled coil</keyword>
<dbReference type="InterPro" id="IPR007940">
    <property type="entry name" value="SH3BP5"/>
</dbReference>
<feature type="compositionally biased region" description="Basic and acidic residues" evidence="4">
    <location>
        <begin position="94"/>
        <end position="108"/>
    </location>
</feature>
<evidence type="ECO:0000256" key="2">
    <source>
        <dbReference type="ARBA" id="ARBA00023054"/>
    </source>
</evidence>
<protein>
    <submittedName>
        <fullName evidence="5">Uncharacterized protein</fullName>
    </submittedName>
</protein>
<comment type="similarity">
    <text evidence="1">Belongs to the SH3BP5 family.</text>
</comment>
<proteinExistence type="inferred from homology"/>
<reference evidence="5" key="1">
    <citation type="submission" date="2021-03" db="EMBL/GenBank/DDBJ databases">
        <title>Chromosome level genome of the anhydrobiotic midge Polypedilum vanderplanki.</title>
        <authorList>
            <person name="Yoshida Y."/>
            <person name="Kikawada T."/>
            <person name="Gusev O."/>
        </authorList>
    </citation>
    <scope>NUCLEOTIDE SEQUENCE</scope>
    <source>
        <strain evidence="5">NIAS01</strain>
        <tissue evidence="5">Whole body or cell culture</tissue>
    </source>
</reference>
<dbReference type="OrthoDB" id="5829758at2759"/>
<dbReference type="EMBL" id="JADBJN010000002">
    <property type="protein sequence ID" value="KAG5674275.1"/>
    <property type="molecule type" value="Genomic_DNA"/>
</dbReference>
<comment type="caution">
    <text evidence="5">The sequence shown here is derived from an EMBL/GenBank/DDBJ whole genome shotgun (WGS) entry which is preliminary data.</text>
</comment>
<evidence type="ECO:0000256" key="3">
    <source>
        <dbReference type="SAM" id="Coils"/>
    </source>
</evidence>
<evidence type="ECO:0000256" key="1">
    <source>
        <dbReference type="ARBA" id="ARBA00007796"/>
    </source>
</evidence>
<sequence length="237" mass="27109">MRANANAKLRSLKLKIVELETEVQRTKAAYNEALQNLEKISDEIHKLREDQKLLNAFPDEQNKAQSNKNKTYLCYQNSLSDDYELVDEDDDENKNETKPNGEQDDQQKLTDVWSDIPLNSGAMTASNSTTSSYSQTSDREDKLKNDETESKETSNKDDDKKSGSFSFFRRQSLEDVFAQSTLFGKFGRSLERRNSESEVETSSSFSSTKKDFFLFSTKTEGLTNSQIESLFLPDEHL</sequence>
<feature type="compositionally biased region" description="Low complexity" evidence="4">
    <location>
        <begin position="124"/>
        <end position="136"/>
    </location>
</feature>
<evidence type="ECO:0000256" key="4">
    <source>
        <dbReference type="SAM" id="MobiDB-lite"/>
    </source>
</evidence>
<dbReference type="Proteomes" id="UP001107558">
    <property type="component" value="Chromosome 2"/>
</dbReference>
<dbReference type="GO" id="GO:0035556">
    <property type="term" value="P:intracellular signal transduction"/>
    <property type="evidence" value="ECO:0007669"/>
    <property type="project" value="InterPro"/>
</dbReference>
<feature type="coiled-coil region" evidence="3">
    <location>
        <begin position="2"/>
        <end position="50"/>
    </location>
</feature>
<accession>A0A9J6BXK0</accession>
<gene>
    <name evidence="5" type="ORF">PVAND_004255</name>
</gene>
<feature type="compositionally biased region" description="Basic and acidic residues" evidence="4">
    <location>
        <begin position="137"/>
        <end position="161"/>
    </location>
</feature>
<dbReference type="AlphaFoldDB" id="A0A9J6BXK0"/>
<dbReference type="Pfam" id="PF05276">
    <property type="entry name" value="SH3BP5"/>
    <property type="match status" value="1"/>
</dbReference>
<feature type="region of interest" description="Disordered" evidence="4">
    <location>
        <begin position="87"/>
        <end position="161"/>
    </location>
</feature>